<sequence>MSRQGIRPQPLPPGVKVDFNALKAPAGYVPGMGRGAAGFTTRSDIGPSMPAPDVQQDKKDDGGGDEGKFDAFLGNDAGVLGATAVYDEEDREADNVWDNIEDRMEERRKERREAKLKEELEKFRAENPKIQEQFADLKRKLADVPVDQWEAIPDIGDYTVKKQKLDKFTPVPDSLLAGAAARDATASAIDARGAGGLETPMGGATTDLTAIGAGRNTVVQLKLDKISDSVSGQTVVDPKGYLTDLKSVTLKSDAEISDIKKARLLLKSVISTNPRHAPGWIAAARLEEVAGKLQQARELMMKGCEMCPNNEDVWLEAARLQTPENAKALLARGVAALPDSVKLWMQAARLEQSDEAKKRVLLRALERIPQSVRLWKAVVEISEEDDARVLLSRAVECCPQHVELWMALARLETYENARKVLNKARQAVPTSAEVWITASKLEEANGQAAMPEKIVPRGIKSLAANGVVIDREWWLKEAESSEKSQPPMVSTCRAIVKEVVGHGVEEEDRKRTWMADAEECMRRGSIETARAIYAHALSVFPGKKSIWRRAAQLEKAHGSPESLDALLRKAVQYCPQAEVLWLMAAKEKWLSGDVAGARSILEEAFVRNPDSEEIWLAAFKVEFESAELDRARLILAKAREHPPASTARVWMKSAMVEREAGDAAAERGLLQEGIRRFPYFWKLHIMLGQLEERLGNTDAARLAYAAGIKRCLDAVPLWVAAARLEEGSGNIAKARALLEQARLKNPKNPQLWLAAVRTEVRAQNTKAAEALMAKALQDCPDSGILWAETINMAPRPQRKTRSVDALKKCNDDPHVVAAVASLFWHERKVDKARSWFNRAVTLNPDVGDTWAAWWRFEGQHSGPEQQEAVLKRCLAAEPRYGERWQRVAKDPAFAHQKPEAVLKRVAADLDKPL</sequence>
<proteinExistence type="predicted"/>
<dbReference type="FunFam" id="1.25.40.10:FF:000384">
    <property type="entry name" value="Probable pre-mRNA splicing factor prp1"/>
    <property type="match status" value="1"/>
</dbReference>
<dbReference type="InterPro" id="IPR011990">
    <property type="entry name" value="TPR-like_helical_dom_sf"/>
</dbReference>
<dbReference type="Pfam" id="PF05843">
    <property type="entry name" value="Suf"/>
    <property type="match status" value="1"/>
</dbReference>
<keyword evidence="3" id="KW-0677">Repeat</keyword>
<evidence type="ECO:0000256" key="3">
    <source>
        <dbReference type="ARBA" id="ARBA00022737"/>
    </source>
</evidence>
<dbReference type="PANTHER" id="PTHR11246:SF1">
    <property type="entry name" value="PRE-MRNA-PROCESSING FACTOR 6"/>
    <property type="match status" value="1"/>
</dbReference>
<feature type="compositionally biased region" description="Basic and acidic residues" evidence="8">
    <location>
        <begin position="55"/>
        <end position="69"/>
    </location>
</feature>
<reference evidence="11 12" key="1">
    <citation type="journal article" date="2018" name="Plant J.">
        <title>Genome sequences of Chlorella sorokiniana UTEX 1602 and Micractinium conductrix SAG 241.80: implications to maltose excretion by a green alga.</title>
        <authorList>
            <person name="Arriola M.B."/>
            <person name="Velmurugan N."/>
            <person name="Zhang Y."/>
            <person name="Plunkett M.H."/>
            <person name="Hondzo H."/>
            <person name="Barney B.M."/>
        </authorList>
    </citation>
    <scope>NUCLEOTIDE SEQUENCE [LARGE SCALE GENOMIC DNA]</scope>
    <source>
        <strain evidence="12">UTEX 1602</strain>
    </source>
</reference>
<dbReference type="EMBL" id="LHPG02000009">
    <property type="protein sequence ID" value="PRW56239.1"/>
    <property type="molecule type" value="Genomic_DNA"/>
</dbReference>
<keyword evidence="7" id="KW-0175">Coiled coil</keyword>
<comment type="caution">
    <text evidence="11">The sequence shown here is derived from an EMBL/GenBank/DDBJ whole genome shotgun (WGS) entry which is preliminary data.</text>
</comment>
<evidence type="ECO:0000256" key="6">
    <source>
        <dbReference type="PROSITE-ProRule" id="PRU00339"/>
    </source>
</evidence>
<dbReference type="Gene3D" id="1.25.40.10">
    <property type="entry name" value="Tetratricopeptide repeat domain"/>
    <property type="match status" value="4"/>
</dbReference>
<protein>
    <submittedName>
        <fullName evidence="11">STABILIZED1</fullName>
    </submittedName>
</protein>
<evidence type="ECO:0000259" key="9">
    <source>
        <dbReference type="Pfam" id="PF05843"/>
    </source>
</evidence>
<dbReference type="PANTHER" id="PTHR11246">
    <property type="entry name" value="PRE-MRNA SPLICING FACTOR"/>
    <property type="match status" value="1"/>
</dbReference>
<evidence type="ECO:0000313" key="11">
    <source>
        <dbReference type="EMBL" id="PRW56239.1"/>
    </source>
</evidence>
<dbReference type="GO" id="GO:0071013">
    <property type="term" value="C:catalytic step 2 spliceosome"/>
    <property type="evidence" value="ECO:0007669"/>
    <property type="project" value="TreeGrafter"/>
</dbReference>
<dbReference type="InterPro" id="IPR003107">
    <property type="entry name" value="HAT"/>
</dbReference>
<dbReference type="GO" id="GO:0046540">
    <property type="term" value="C:U4/U6 x U5 tri-snRNP complex"/>
    <property type="evidence" value="ECO:0007669"/>
    <property type="project" value="TreeGrafter"/>
</dbReference>
<dbReference type="Proteomes" id="UP000239899">
    <property type="component" value="Unassembled WGS sequence"/>
</dbReference>
<dbReference type="SMART" id="SM00386">
    <property type="entry name" value="HAT"/>
    <property type="match status" value="14"/>
</dbReference>
<dbReference type="GO" id="GO:2000636">
    <property type="term" value="P:positive regulation of primary miRNA processing"/>
    <property type="evidence" value="ECO:0007669"/>
    <property type="project" value="TreeGrafter"/>
</dbReference>
<feature type="repeat" description="TPR" evidence="6">
    <location>
        <begin position="813"/>
        <end position="846"/>
    </location>
</feature>
<name>A0A2P6TQD1_CHLSO</name>
<dbReference type="InterPro" id="IPR019734">
    <property type="entry name" value="TPR_rpt"/>
</dbReference>
<dbReference type="AlphaFoldDB" id="A0A2P6TQD1"/>
<dbReference type="STRING" id="3076.A0A2P6TQD1"/>
<accession>A0A2P6TQD1</accession>
<dbReference type="GO" id="GO:0000244">
    <property type="term" value="P:spliceosomal tri-snRNP complex assembly"/>
    <property type="evidence" value="ECO:0007669"/>
    <property type="project" value="TreeGrafter"/>
</dbReference>
<evidence type="ECO:0000256" key="1">
    <source>
        <dbReference type="ARBA" id="ARBA00004123"/>
    </source>
</evidence>
<feature type="coiled-coil region" evidence="7">
    <location>
        <begin position="106"/>
        <end position="140"/>
    </location>
</feature>
<keyword evidence="2" id="KW-0507">mRNA processing</keyword>
<dbReference type="OrthoDB" id="440128at2759"/>
<keyword evidence="6" id="KW-0802">TPR repeat</keyword>
<feature type="region of interest" description="Disordered" evidence="8">
    <location>
        <begin position="26"/>
        <end position="72"/>
    </location>
</feature>
<dbReference type="FunFam" id="1.25.40.10:FF:000256">
    <property type="entry name" value="Probable pre-mRNA splicing factor prp1"/>
    <property type="match status" value="1"/>
</dbReference>
<dbReference type="InterPro" id="IPR010491">
    <property type="entry name" value="PRP1_N"/>
</dbReference>
<keyword evidence="4" id="KW-0508">mRNA splicing</keyword>
<dbReference type="InterPro" id="IPR045075">
    <property type="entry name" value="Syf1-like"/>
</dbReference>
<evidence type="ECO:0000256" key="2">
    <source>
        <dbReference type="ARBA" id="ARBA00022664"/>
    </source>
</evidence>
<organism evidence="11 12">
    <name type="scientific">Chlorella sorokiniana</name>
    <name type="common">Freshwater green alga</name>
    <dbReference type="NCBI Taxonomy" id="3076"/>
    <lineage>
        <taxon>Eukaryota</taxon>
        <taxon>Viridiplantae</taxon>
        <taxon>Chlorophyta</taxon>
        <taxon>core chlorophytes</taxon>
        <taxon>Trebouxiophyceae</taxon>
        <taxon>Chlorellales</taxon>
        <taxon>Chlorellaceae</taxon>
        <taxon>Chlorella clade</taxon>
        <taxon>Chlorella</taxon>
    </lineage>
</organism>
<evidence type="ECO:0000313" key="12">
    <source>
        <dbReference type="Proteomes" id="UP000239899"/>
    </source>
</evidence>
<comment type="subcellular location">
    <subcellularLocation>
        <location evidence="1">Nucleus</location>
    </subcellularLocation>
</comment>
<gene>
    <name evidence="11" type="ORF">C2E21_4974</name>
</gene>
<evidence type="ECO:0000259" key="10">
    <source>
        <dbReference type="Pfam" id="PF06424"/>
    </source>
</evidence>
<dbReference type="InterPro" id="IPR008847">
    <property type="entry name" value="Suf"/>
</dbReference>
<evidence type="ECO:0000256" key="8">
    <source>
        <dbReference type="SAM" id="MobiDB-lite"/>
    </source>
</evidence>
<dbReference type="FunFam" id="1.25.40.10:FF:000649">
    <property type="entry name" value="mRNA splicing factor (Prp1/Zer1), putative"/>
    <property type="match status" value="1"/>
</dbReference>
<evidence type="ECO:0000256" key="5">
    <source>
        <dbReference type="ARBA" id="ARBA00023242"/>
    </source>
</evidence>
<dbReference type="Pfam" id="PF14559">
    <property type="entry name" value="TPR_19"/>
    <property type="match status" value="2"/>
</dbReference>
<dbReference type="PROSITE" id="PS50005">
    <property type="entry name" value="TPR"/>
    <property type="match status" value="1"/>
</dbReference>
<evidence type="ECO:0000256" key="7">
    <source>
        <dbReference type="SAM" id="Coils"/>
    </source>
</evidence>
<dbReference type="Pfam" id="PF06424">
    <property type="entry name" value="PRP1_N"/>
    <property type="match status" value="1"/>
</dbReference>
<dbReference type="SUPFAM" id="SSF48452">
    <property type="entry name" value="TPR-like"/>
    <property type="match status" value="3"/>
</dbReference>
<evidence type="ECO:0000256" key="4">
    <source>
        <dbReference type="ARBA" id="ARBA00023187"/>
    </source>
</evidence>
<keyword evidence="5" id="KW-0539">Nucleus</keyword>
<feature type="domain" description="Suppressor of forked" evidence="9">
    <location>
        <begin position="312"/>
        <end position="465"/>
    </location>
</feature>
<dbReference type="GO" id="GO:0080188">
    <property type="term" value="P:gene silencing by siRNA-directed DNA methylation"/>
    <property type="evidence" value="ECO:0007669"/>
    <property type="project" value="TreeGrafter"/>
</dbReference>
<keyword evidence="12" id="KW-1185">Reference proteome</keyword>
<feature type="domain" description="PRP1 splicing factor N-terminal" evidence="10">
    <location>
        <begin position="24"/>
        <end position="161"/>
    </location>
</feature>